<proteinExistence type="predicted"/>
<dbReference type="PANTHER" id="PTHR44757:SF2">
    <property type="entry name" value="BIOFILM ARCHITECTURE MAINTENANCE PROTEIN MBAA"/>
    <property type="match status" value="1"/>
</dbReference>
<dbReference type="Gene3D" id="3.30.450.20">
    <property type="entry name" value="PAS domain"/>
    <property type="match status" value="1"/>
</dbReference>
<dbReference type="CDD" id="cd01949">
    <property type="entry name" value="GGDEF"/>
    <property type="match status" value="1"/>
</dbReference>
<feature type="domain" description="EAL" evidence="2">
    <location>
        <begin position="461"/>
        <end position="711"/>
    </location>
</feature>
<dbReference type="CDD" id="cd01948">
    <property type="entry name" value="EAL"/>
    <property type="match status" value="1"/>
</dbReference>
<dbReference type="Pfam" id="PF00563">
    <property type="entry name" value="EAL"/>
    <property type="match status" value="1"/>
</dbReference>
<evidence type="ECO:0000259" key="3">
    <source>
        <dbReference type="PROSITE" id="PS50887"/>
    </source>
</evidence>
<protein>
    <submittedName>
        <fullName evidence="4">Bifunctional diguanylate cyclase/phosphodiesterase</fullName>
    </submittedName>
</protein>
<dbReference type="InterPro" id="IPR035919">
    <property type="entry name" value="EAL_sf"/>
</dbReference>
<dbReference type="SUPFAM" id="SSF55073">
    <property type="entry name" value="Nucleotide cyclase"/>
    <property type="match status" value="1"/>
</dbReference>
<dbReference type="InterPro" id="IPR029787">
    <property type="entry name" value="Nucleotide_cyclase"/>
</dbReference>
<evidence type="ECO:0000259" key="2">
    <source>
        <dbReference type="PROSITE" id="PS50883"/>
    </source>
</evidence>
<name>A0ABV9LVY9_9ALTE</name>
<evidence type="ECO:0000256" key="1">
    <source>
        <dbReference type="SAM" id="Coils"/>
    </source>
</evidence>
<evidence type="ECO:0000313" key="4">
    <source>
        <dbReference type="EMBL" id="MFC4700199.1"/>
    </source>
</evidence>
<dbReference type="NCBIfam" id="TIGR00254">
    <property type="entry name" value="GGDEF"/>
    <property type="match status" value="1"/>
</dbReference>
<dbReference type="PROSITE" id="PS50883">
    <property type="entry name" value="EAL"/>
    <property type="match status" value="1"/>
</dbReference>
<dbReference type="CDD" id="cd00130">
    <property type="entry name" value="PAS"/>
    <property type="match status" value="1"/>
</dbReference>
<dbReference type="SUPFAM" id="SSF141868">
    <property type="entry name" value="EAL domain-like"/>
    <property type="match status" value="1"/>
</dbReference>
<accession>A0ABV9LVY9</accession>
<keyword evidence="1" id="KW-0175">Coiled coil</keyword>
<dbReference type="PROSITE" id="PS50887">
    <property type="entry name" value="GGDEF"/>
    <property type="match status" value="1"/>
</dbReference>
<dbReference type="SMART" id="SM00052">
    <property type="entry name" value="EAL"/>
    <property type="match status" value="1"/>
</dbReference>
<dbReference type="Gene3D" id="3.30.70.270">
    <property type="match status" value="1"/>
</dbReference>
<keyword evidence="5" id="KW-1185">Reference proteome</keyword>
<dbReference type="EMBL" id="JBHSGU010000002">
    <property type="protein sequence ID" value="MFC4700199.1"/>
    <property type="molecule type" value="Genomic_DNA"/>
</dbReference>
<dbReference type="Pfam" id="PF00990">
    <property type="entry name" value="GGDEF"/>
    <property type="match status" value="1"/>
</dbReference>
<dbReference type="InterPro" id="IPR000160">
    <property type="entry name" value="GGDEF_dom"/>
</dbReference>
<dbReference type="PANTHER" id="PTHR44757">
    <property type="entry name" value="DIGUANYLATE CYCLASE DGCP"/>
    <property type="match status" value="1"/>
</dbReference>
<feature type="coiled-coil region" evidence="1">
    <location>
        <begin position="422"/>
        <end position="474"/>
    </location>
</feature>
<dbReference type="Proteomes" id="UP001595897">
    <property type="component" value="Unassembled WGS sequence"/>
</dbReference>
<sequence>MHLSLIQALGIVDCVILKRSHLNVFRIEQNNASWFKNIFGVKDDKVFFVLEDQSFFLSDFFQDAQDFWNMHGIGQLESGVWTESFQDKEFYLEAIAASTEDAQYLVIKNIQREFQQQRQTIQLAREMLISNDEIIERHDYLNERLRSILLNNMKDNNSLPLYNAIQMADVGVIIIDQNQVAIETNPAACKIFELNEETHKDQVFETLFELLSRQYPEKTSLHNIHQSFTGELYWHQPPKHQKWLKIDIQEVLDDKGNPVNWIITISDITRVKYLTQTNEDLLLRDSLTGLPNRQHFMQVLGSKIQQAERFSSLSIDIINFKRVNESFGYIRGDEVLKRLSEILQSALAPQDFITRVGADEFMILLGHSDAEQTHPESFFVEKSRDLAQRLIDIVSITPLFTDDNFRCDLGINVGIAQYPKDANNTEELLTATELALNEAKRKHGNAIQIYSKALKEVSQRRVALEASLRKAARDGDFELFLQPVFDMTSDQIIKAEALIRWKLDGEFISPEEFIPIAEDNGLINTIGRWVIDRACEMIASLKATGISIPVSVNFSPKQIHDINLVEHILAAITRNHVDTNTLELEITEGVFIHNYDKVKSFLTSIKAANVNVSIDDFGTGYSSLAYLKHLPIDTLKIDRSFISDVDVDEDDQAIVGAVIAMAEKLKLDVIAEGVETHSQKTYLVNNKCAKAQGFICSKALPLNDFISLYRA</sequence>
<dbReference type="InterPro" id="IPR035965">
    <property type="entry name" value="PAS-like_dom_sf"/>
</dbReference>
<feature type="domain" description="GGDEF" evidence="3">
    <location>
        <begin position="308"/>
        <end position="452"/>
    </location>
</feature>
<dbReference type="RefSeq" id="WP_382407411.1">
    <property type="nucleotide sequence ID" value="NZ_JBHSGU010000002.1"/>
</dbReference>
<organism evidence="4 5">
    <name type="scientific">Glaciecola siphonariae</name>
    <dbReference type="NCBI Taxonomy" id="521012"/>
    <lineage>
        <taxon>Bacteria</taxon>
        <taxon>Pseudomonadati</taxon>
        <taxon>Pseudomonadota</taxon>
        <taxon>Gammaproteobacteria</taxon>
        <taxon>Alteromonadales</taxon>
        <taxon>Alteromonadaceae</taxon>
        <taxon>Glaciecola</taxon>
    </lineage>
</organism>
<dbReference type="SUPFAM" id="SSF55785">
    <property type="entry name" value="PYP-like sensor domain (PAS domain)"/>
    <property type="match status" value="1"/>
</dbReference>
<dbReference type="InterPro" id="IPR052155">
    <property type="entry name" value="Biofilm_reg_signaling"/>
</dbReference>
<dbReference type="InterPro" id="IPR001633">
    <property type="entry name" value="EAL_dom"/>
</dbReference>
<gene>
    <name evidence="4" type="ORF">ACFO4O_08535</name>
</gene>
<dbReference type="Gene3D" id="3.20.20.450">
    <property type="entry name" value="EAL domain"/>
    <property type="match status" value="1"/>
</dbReference>
<dbReference type="SMART" id="SM00267">
    <property type="entry name" value="GGDEF"/>
    <property type="match status" value="1"/>
</dbReference>
<dbReference type="InterPro" id="IPR000014">
    <property type="entry name" value="PAS"/>
</dbReference>
<comment type="caution">
    <text evidence="4">The sequence shown here is derived from an EMBL/GenBank/DDBJ whole genome shotgun (WGS) entry which is preliminary data.</text>
</comment>
<dbReference type="InterPro" id="IPR043128">
    <property type="entry name" value="Rev_trsase/Diguanyl_cyclase"/>
</dbReference>
<evidence type="ECO:0000313" key="5">
    <source>
        <dbReference type="Proteomes" id="UP001595897"/>
    </source>
</evidence>
<reference evidence="5" key="1">
    <citation type="journal article" date="2019" name="Int. J. Syst. Evol. Microbiol.">
        <title>The Global Catalogue of Microorganisms (GCM) 10K type strain sequencing project: providing services to taxonomists for standard genome sequencing and annotation.</title>
        <authorList>
            <consortium name="The Broad Institute Genomics Platform"/>
            <consortium name="The Broad Institute Genome Sequencing Center for Infectious Disease"/>
            <person name="Wu L."/>
            <person name="Ma J."/>
        </authorList>
    </citation>
    <scope>NUCLEOTIDE SEQUENCE [LARGE SCALE GENOMIC DNA]</scope>
    <source>
        <strain evidence="5">KACC 12507</strain>
    </source>
</reference>